<comment type="caution">
    <text evidence="1">The sequence shown here is derived from an EMBL/GenBank/DDBJ whole genome shotgun (WGS) entry which is preliminary data.</text>
</comment>
<dbReference type="InterPro" id="IPR011951">
    <property type="entry name" value="HAD-SF_hydro_IA_YjjG/PynA"/>
</dbReference>
<name>A0ABP8MYX5_9BACT</name>
<sequence>MPGQGFFRFIVYKHLFFDLDHTLWDFDTNSRETMLRIYRLFDLESRGITDFDAFYNVYNGHNDRLWGRFRKGFIKRDELRWKRMWHTLLDFQVPHTQTAHEMSSAYLEILPTQKALIPNAKEVLEYCSSKYKLHIITNGFETTQTQKLVQCGLKQYFSELITSEKSNAIKPQRDIFLYAQQAAGAGDANECLMIGDALEIDVLGAMGAGWDAVYFNPGKIVHSAKPTYEIDALQALLSIV</sequence>
<dbReference type="SUPFAM" id="SSF56784">
    <property type="entry name" value="HAD-like"/>
    <property type="match status" value="1"/>
</dbReference>
<reference evidence="2" key="1">
    <citation type="journal article" date="2019" name="Int. J. Syst. Evol. Microbiol.">
        <title>The Global Catalogue of Microorganisms (GCM) 10K type strain sequencing project: providing services to taxonomists for standard genome sequencing and annotation.</title>
        <authorList>
            <consortium name="The Broad Institute Genomics Platform"/>
            <consortium name="The Broad Institute Genome Sequencing Center for Infectious Disease"/>
            <person name="Wu L."/>
            <person name="Ma J."/>
        </authorList>
    </citation>
    <scope>NUCLEOTIDE SEQUENCE [LARGE SCALE GENOMIC DNA]</scope>
    <source>
        <strain evidence="2">JCM 31921</strain>
    </source>
</reference>
<dbReference type="PANTHER" id="PTHR47478:SF1">
    <property type="entry name" value="PYRIMIDINE 5'-NUCLEOTIDASE YJJG"/>
    <property type="match status" value="1"/>
</dbReference>
<dbReference type="InterPro" id="IPR023214">
    <property type="entry name" value="HAD_sf"/>
</dbReference>
<dbReference type="Proteomes" id="UP001501410">
    <property type="component" value="Unassembled WGS sequence"/>
</dbReference>
<evidence type="ECO:0000313" key="2">
    <source>
        <dbReference type="Proteomes" id="UP001501410"/>
    </source>
</evidence>
<dbReference type="Pfam" id="PF00702">
    <property type="entry name" value="Hydrolase"/>
    <property type="match status" value="1"/>
</dbReference>
<gene>
    <name evidence="1" type="ORF">GCM10023092_26860</name>
</gene>
<dbReference type="Gene3D" id="1.10.150.240">
    <property type="entry name" value="Putative phosphatase, domain 2"/>
    <property type="match status" value="1"/>
</dbReference>
<dbReference type="InterPro" id="IPR023198">
    <property type="entry name" value="PGP-like_dom2"/>
</dbReference>
<protein>
    <submittedName>
        <fullName evidence="1">YjjG family noncanonical pyrimidine nucleotidase</fullName>
    </submittedName>
</protein>
<accession>A0ABP8MYX5</accession>
<dbReference type="EMBL" id="BAABEZ010000024">
    <property type="protein sequence ID" value="GAA4458481.1"/>
    <property type="molecule type" value="Genomic_DNA"/>
</dbReference>
<keyword evidence="2" id="KW-1185">Reference proteome</keyword>
<dbReference type="NCBIfam" id="TIGR02254">
    <property type="entry name" value="YjjG_YfnB"/>
    <property type="match status" value="1"/>
</dbReference>
<dbReference type="SFLD" id="SFLDG01129">
    <property type="entry name" value="C1.5:_HAD__Beta-PGM__Phosphata"/>
    <property type="match status" value="1"/>
</dbReference>
<dbReference type="InterPro" id="IPR052550">
    <property type="entry name" value="Pyrimidine_5'-ntase_YjjG"/>
</dbReference>
<organism evidence="1 2">
    <name type="scientific">Rurimicrobium arvi</name>
    <dbReference type="NCBI Taxonomy" id="2049916"/>
    <lineage>
        <taxon>Bacteria</taxon>
        <taxon>Pseudomonadati</taxon>
        <taxon>Bacteroidota</taxon>
        <taxon>Chitinophagia</taxon>
        <taxon>Chitinophagales</taxon>
        <taxon>Chitinophagaceae</taxon>
        <taxon>Rurimicrobium</taxon>
    </lineage>
</organism>
<proteinExistence type="predicted"/>
<evidence type="ECO:0000313" key="1">
    <source>
        <dbReference type="EMBL" id="GAA4458481.1"/>
    </source>
</evidence>
<dbReference type="NCBIfam" id="TIGR01549">
    <property type="entry name" value="HAD-SF-IA-v1"/>
    <property type="match status" value="1"/>
</dbReference>
<dbReference type="SFLD" id="SFLDS00003">
    <property type="entry name" value="Haloacid_Dehalogenase"/>
    <property type="match status" value="1"/>
</dbReference>
<dbReference type="InterPro" id="IPR036412">
    <property type="entry name" value="HAD-like_sf"/>
</dbReference>
<dbReference type="Gene3D" id="3.40.50.1000">
    <property type="entry name" value="HAD superfamily/HAD-like"/>
    <property type="match status" value="1"/>
</dbReference>
<dbReference type="PANTHER" id="PTHR47478">
    <property type="match status" value="1"/>
</dbReference>
<dbReference type="InterPro" id="IPR006439">
    <property type="entry name" value="HAD-SF_hydro_IA"/>
</dbReference>